<evidence type="ECO:0000313" key="3">
    <source>
        <dbReference type="Proteomes" id="UP000279911"/>
    </source>
</evidence>
<dbReference type="Proteomes" id="UP000279911">
    <property type="component" value="Unassembled WGS sequence"/>
</dbReference>
<proteinExistence type="predicted"/>
<organism evidence="2 3">
    <name type="scientific">Mesobacillus subterraneus</name>
    <dbReference type="NCBI Taxonomy" id="285983"/>
    <lineage>
        <taxon>Bacteria</taxon>
        <taxon>Bacillati</taxon>
        <taxon>Bacillota</taxon>
        <taxon>Bacilli</taxon>
        <taxon>Bacillales</taxon>
        <taxon>Bacillaceae</taxon>
        <taxon>Mesobacillus</taxon>
    </lineage>
</organism>
<name>A0A3R9EYE6_9BACI</name>
<feature type="transmembrane region" description="Helical" evidence="1">
    <location>
        <begin position="49"/>
        <end position="71"/>
    </location>
</feature>
<comment type="caution">
    <text evidence="2">The sequence shown here is derived from an EMBL/GenBank/DDBJ whole genome shotgun (WGS) entry which is preliminary data.</text>
</comment>
<accession>A0A3R9EYE6</accession>
<dbReference type="AlphaFoldDB" id="A0A3R9EYE6"/>
<evidence type="ECO:0000313" key="2">
    <source>
        <dbReference type="EMBL" id="RSD25925.1"/>
    </source>
</evidence>
<feature type="transmembrane region" description="Helical" evidence="1">
    <location>
        <begin position="12"/>
        <end position="37"/>
    </location>
</feature>
<keyword evidence="1" id="KW-0472">Membrane</keyword>
<reference evidence="3" key="1">
    <citation type="submission" date="2018-12" db="EMBL/GenBank/DDBJ databases">
        <title>Bacillus chawlae sp. nov., Bacillus glennii sp. nov., and Bacillus saganii sp. nov. Isolated from the Vehicle Assembly Building at Kennedy Space Center where the Viking Spacecraft were Assembled.</title>
        <authorList>
            <person name="Seuylemezian A."/>
            <person name="Vaishampayan P."/>
        </authorList>
    </citation>
    <scope>NUCLEOTIDE SEQUENCE [LARGE SCALE GENOMIC DNA]</scope>
    <source>
        <strain evidence="3">DSM 13966</strain>
    </source>
</reference>
<keyword evidence="1" id="KW-0812">Transmembrane</keyword>
<sequence>MLKFWNEKKGLGWAFLKAVLLYILMLIGAAASTFILVKLSGNNGEGAGWLLVMFIFASPFIFIGNFIYFAVKK</sequence>
<gene>
    <name evidence="2" type="ORF">EJA10_16205</name>
</gene>
<dbReference type="EMBL" id="RSFW01000018">
    <property type="protein sequence ID" value="RSD25925.1"/>
    <property type="molecule type" value="Genomic_DNA"/>
</dbReference>
<keyword evidence="1" id="KW-1133">Transmembrane helix</keyword>
<evidence type="ECO:0000256" key="1">
    <source>
        <dbReference type="SAM" id="Phobius"/>
    </source>
</evidence>
<protein>
    <submittedName>
        <fullName evidence="2">Uncharacterized protein</fullName>
    </submittedName>
</protein>
<dbReference type="RefSeq" id="WP_125481071.1">
    <property type="nucleotide sequence ID" value="NZ_RSFW01000018.1"/>
</dbReference>